<evidence type="ECO:0000256" key="3">
    <source>
        <dbReference type="ARBA" id="ARBA00023015"/>
    </source>
</evidence>
<feature type="region of interest" description="Disordered" evidence="6">
    <location>
        <begin position="632"/>
        <end position="652"/>
    </location>
</feature>
<comment type="caution">
    <text evidence="8">The sequence shown here is derived from an EMBL/GenBank/DDBJ whole genome shotgun (WGS) entry which is preliminary data.</text>
</comment>
<dbReference type="PANTHER" id="PTHR47338">
    <property type="entry name" value="ZN(II)2CYS6 TRANSCRIPTION FACTOR (EUROFUNG)-RELATED"/>
    <property type="match status" value="1"/>
</dbReference>
<evidence type="ECO:0000256" key="5">
    <source>
        <dbReference type="ARBA" id="ARBA00023242"/>
    </source>
</evidence>
<keyword evidence="2" id="KW-0479">Metal-binding</keyword>
<evidence type="ECO:0000256" key="1">
    <source>
        <dbReference type="ARBA" id="ARBA00004123"/>
    </source>
</evidence>
<evidence type="ECO:0000259" key="7">
    <source>
        <dbReference type="SMART" id="SM00906"/>
    </source>
</evidence>
<dbReference type="GO" id="GO:0005634">
    <property type="term" value="C:nucleus"/>
    <property type="evidence" value="ECO:0007669"/>
    <property type="project" value="UniProtKB-SubCell"/>
</dbReference>
<dbReference type="SMART" id="SM00906">
    <property type="entry name" value="Fungal_trans"/>
    <property type="match status" value="1"/>
</dbReference>
<feature type="region of interest" description="Disordered" evidence="6">
    <location>
        <begin position="1"/>
        <end position="22"/>
    </location>
</feature>
<proteinExistence type="predicted"/>
<comment type="subcellular location">
    <subcellularLocation>
        <location evidence="1">Nucleus</location>
    </subcellularLocation>
</comment>
<keyword evidence="3" id="KW-0805">Transcription regulation</keyword>
<sequence length="697" mass="78621">MSSEKSHSIFTEPLRVKDRGSSSLQDAIEPLVRIIKSKVKCVHSGVPPCQRCTKSEIEGCLLSRPPNKTPKTGVRIGRAQNSNRSGSHPTISNEQGQRGSPHTPISTEPTGHASQSTTFDSGREKEATSTLVDRHLTGLPMNVILRSLNVFMNKHPELTILHVNSFSKQFEVSRTDEAKTLLAAILAVVRSSLSLWACPWVNSLLSSESYALYARKMLSDSAFQPPQLYVAQALLLMSLYEWGVREFHRSWIYCGIAIRIMQALNSLRIAPYPLDCTPASERDAVSVAIENRTFWACFIMDRMISSGTYNPPMLPVSEMEKLKVSRPLSAVEFAFGPDMTSQLGTMEQGLSTPQREQTALLDITQSFELLVSGFDIWAHVMTFIFNDGRRAPGMCAPQNCPWVLESPWSITRNRLQSWRANQNHRLYYPANSVLAHTTLGFGESFTYLNLLYYFCTLMLHREYFPFMPTTVSKPSGPVDPPTLEAEAPEGWWDASALELFGAAENIANILHDASECDAEMLTPFVGFCAFSAAYMNLYVFRFPHMNLGRSTNAEKNIEYCLTYLERFRHMWKLGESWIATVKNASLLYQRAVADRMRYQGKSRADFDVLHQSIHEFRVVDRTHQHLQEIEGAERVATGSPSNPTPATHQSTDSLDIDMPLSNLLTEVSTYAHEQGMWSHWWPSLEEVNLSLFQDHQT</sequence>
<dbReference type="InterPro" id="IPR050815">
    <property type="entry name" value="TF_fung"/>
</dbReference>
<gene>
    <name evidence="8" type="ORF">N7492_005929</name>
</gene>
<dbReference type="Pfam" id="PF04082">
    <property type="entry name" value="Fungal_trans"/>
    <property type="match status" value="1"/>
</dbReference>
<dbReference type="GO" id="GO:0006351">
    <property type="term" value="P:DNA-templated transcription"/>
    <property type="evidence" value="ECO:0007669"/>
    <property type="project" value="InterPro"/>
</dbReference>
<dbReference type="GO" id="GO:0000981">
    <property type="term" value="F:DNA-binding transcription factor activity, RNA polymerase II-specific"/>
    <property type="evidence" value="ECO:0007669"/>
    <property type="project" value="InterPro"/>
</dbReference>
<feature type="domain" description="Xylanolytic transcriptional activator regulatory" evidence="7">
    <location>
        <begin position="250"/>
        <end position="333"/>
    </location>
</feature>
<dbReference type="GO" id="GO:0008270">
    <property type="term" value="F:zinc ion binding"/>
    <property type="evidence" value="ECO:0007669"/>
    <property type="project" value="InterPro"/>
</dbReference>
<evidence type="ECO:0000256" key="6">
    <source>
        <dbReference type="SAM" id="MobiDB-lite"/>
    </source>
</evidence>
<dbReference type="InterPro" id="IPR007219">
    <property type="entry name" value="XnlR_reg_dom"/>
</dbReference>
<reference evidence="8" key="1">
    <citation type="submission" date="2022-11" db="EMBL/GenBank/DDBJ databases">
        <authorList>
            <person name="Petersen C."/>
        </authorList>
    </citation>
    <scope>NUCLEOTIDE SEQUENCE</scope>
    <source>
        <strain evidence="8">IBT 21917</strain>
    </source>
</reference>
<keyword evidence="9" id="KW-1185">Reference proteome</keyword>
<dbReference type="Proteomes" id="UP001146351">
    <property type="component" value="Unassembled WGS sequence"/>
</dbReference>
<evidence type="ECO:0000313" key="9">
    <source>
        <dbReference type="Proteomes" id="UP001146351"/>
    </source>
</evidence>
<keyword evidence="4" id="KW-0804">Transcription</keyword>
<evidence type="ECO:0000313" key="8">
    <source>
        <dbReference type="EMBL" id="KAJ5173336.1"/>
    </source>
</evidence>
<dbReference type="GO" id="GO:0003677">
    <property type="term" value="F:DNA binding"/>
    <property type="evidence" value="ECO:0007669"/>
    <property type="project" value="InterPro"/>
</dbReference>
<evidence type="ECO:0000256" key="2">
    <source>
        <dbReference type="ARBA" id="ARBA00022723"/>
    </source>
</evidence>
<dbReference type="PANTHER" id="PTHR47338:SF19">
    <property type="entry name" value="ZN(II)2CYS6 TRANSCRIPTION FACTOR (EUROFUNG)"/>
    <property type="match status" value="1"/>
</dbReference>
<name>A0A9W9LS52_9EURO</name>
<organism evidence="8 9">
    <name type="scientific">Penicillium capsulatum</name>
    <dbReference type="NCBI Taxonomy" id="69766"/>
    <lineage>
        <taxon>Eukaryota</taxon>
        <taxon>Fungi</taxon>
        <taxon>Dikarya</taxon>
        <taxon>Ascomycota</taxon>
        <taxon>Pezizomycotina</taxon>
        <taxon>Eurotiomycetes</taxon>
        <taxon>Eurotiomycetidae</taxon>
        <taxon>Eurotiales</taxon>
        <taxon>Aspergillaceae</taxon>
        <taxon>Penicillium</taxon>
    </lineage>
</organism>
<evidence type="ECO:0000256" key="4">
    <source>
        <dbReference type="ARBA" id="ARBA00023163"/>
    </source>
</evidence>
<feature type="compositionally biased region" description="Polar residues" evidence="6">
    <location>
        <begin position="638"/>
        <end position="652"/>
    </location>
</feature>
<dbReference type="CDD" id="cd12148">
    <property type="entry name" value="fungal_TF_MHR"/>
    <property type="match status" value="1"/>
</dbReference>
<reference evidence="8" key="2">
    <citation type="journal article" date="2023" name="IMA Fungus">
        <title>Comparative genomic study of the Penicillium genus elucidates a diverse pangenome and 15 lateral gene transfer events.</title>
        <authorList>
            <person name="Petersen C."/>
            <person name="Sorensen T."/>
            <person name="Nielsen M.R."/>
            <person name="Sondergaard T.E."/>
            <person name="Sorensen J.L."/>
            <person name="Fitzpatrick D.A."/>
            <person name="Frisvad J.C."/>
            <person name="Nielsen K.L."/>
        </authorList>
    </citation>
    <scope>NUCLEOTIDE SEQUENCE</scope>
    <source>
        <strain evidence="8">IBT 21917</strain>
    </source>
</reference>
<protein>
    <recommendedName>
        <fullName evidence="7">Xylanolytic transcriptional activator regulatory domain-containing protein</fullName>
    </recommendedName>
</protein>
<feature type="compositionally biased region" description="Polar residues" evidence="6">
    <location>
        <begin position="79"/>
        <end position="120"/>
    </location>
</feature>
<dbReference type="OrthoDB" id="4356994at2759"/>
<accession>A0A9W9LS52</accession>
<dbReference type="AlphaFoldDB" id="A0A9W9LS52"/>
<keyword evidence="5" id="KW-0539">Nucleus</keyword>
<feature type="region of interest" description="Disordered" evidence="6">
    <location>
        <begin position="61"/>
        <end position="127"/>
    </location>
</feature>
<dbReference type="EMBL" id="JAPQKO010000003">
    <property type="protein sequence ID" value="KAJ5173336.1"/>
    <property type="molecule type" value="Genomic_DNA"/>
</dbReference>